<keyword evidence="2" id="KW-1185">Reference proteome</keyword>
<dbReference type="Proteomes" id="UP000034350">
    <property type="component" value="Unassembled WGS sequence"/>
</dbReference>
<dbReference type="EMBL" id="JPQZ01000013">
    <property type="protein sequence ID" value="KKO75753.1"/>
    <property type="molecule type" value="Genomic_DNA"/>
</dbReference>
<evidence type="ECO:0000313" key="1">
    <source>
        <dbReference type="EMBL" id="KKO75753.1"/>
    </source>
</evidence>
<name>A0A0F9WSA0_9MICR</name>
<sequence>MFFYIKKPSFINFSKQDYEHEQIKKFTVTQRKGISNTKLIIYEDNSIYLKNGSQYFKLSETPVSKKNYVAKIQNDTITVEEPITKKFFIHKL</sequence>
<dbReference type="AlphaFoldDB" id="A0A0F9WSA0"/>
<dbReference type="RefSeq" id="XP_024331495.1">
    <property type="nucleotide sequence ID" value="XM_024473959.1"/>
</dbReference>
<protein>
    <submittedName>
        <fullName evidence="1">Uncharacterized protein</fullName>
    </submittedName>
</protein>
<reference evidence="1 2" key="1">
    <citation type="journal article" date="2015" name="Environ. Microbiol.">
        <title>Genome analyses suggest the presence of polyploidy and recent human-driven expansions in eight global populations of the honeybee pathogen Nosema ceranae.</title>
        <authorList>
            <person name="Pelin A."/>
            <person name="Selman M."/>
            <person name="Aris-Brosou S."/>
            <person name="Farinelli L."/>
            <person name="Corradi N."/>
        </authorList>
    </citation>
    <scope>NUCLEOTIDE SEQUENCE [LARGE SCALE GENOMIC DNA]</scope>
    <source>
        <strain evidence="1 2">PA08 1199</strain>
    </source>
</reference>
<organism evidence="1 2">
    <name type="scientific">Vairimorpha ceranae</name>
    <dbReference type="NCBI Taxonomy" id="40302"/>
    <lineage>
        <taxon>Eukaryota</taxon>
        <taxon>Fungi</taxon>
        <taxon>Fungi incertae sedis</taxon>
        <taxon>Microsporidia</taxon>
        <taxon>Nosematidae</taxon>
        <taxon>Vairimorpha</taxon>
    </lineage>
</organism>
<accession>A0A0F9WSA0</accession>
<dbReference type="VEuPathDB" id="MicrosporidiaDB:AAJ76_1300060941"/>
<dbReference type="OrthoDB" id="2195767at2759"/>
<gene>
    <name evidence="1" type="ORF">AAJ76_1300060941</name>
</gene>
<proteinExistence type="predicted"/>
<evidence type="ECO:0000313" key="2">
    <source>
        <dbReference type="Proteomes" id="UP000034350"/>
    </source>
</evidence>
<comment type="caution">
    <text evidence="1">The sequence shown here is derived from an EMBL/GenBank/DDBJ whole genome shotgun (WGS) entry which is preliminary data.</text>
</comment>
<dbReference type="GeneID" id="36318861"/>